<reference evidence="1" key="1">
    <citation type="journal article" date="2021" name="Proc. Natl. Acad. Sci. U.S.A.">
        <title>A Catalog of Tens of Thousands of Viruses from Human Metagenomes Reveals Hidden Associations with Chronic Diseases.</title>
        <authorList>
            <person name="Tisza M.J."/>
            <person name="Buck C.B."/>
        </authorList>
    </citation>
    <scope>NUCLEOTIDE SEQUENCE</scope>
    <source>
        <strain evidence="1">CtIty1</strain>
    </source>
</reference>
<organism evidence="1">
    <name type="scientific">Myoviridae sp. ctIty1</name>
    <dbReference type="NCBI Taxonomy" id="2827673"/>
    <lineage>
        <taxon>Viruses</taxon>
        <taxon>Duplodnaviria</taxon>
        <taxon>Heunggongvirae</taxon>
        <taxon>Uroviricota</taxon>
        <taxon>Caudoviricetes</taxon>
    </lineage>
</organism>
<sequence>MNLIEFSQLISSKVVDDKLFSREVALYDILLGNCRNTDILDINISECDGIFTVTLLSDELAHTIEERLDNQIIPGAFQPLYKISLESNKNILKFKLIDF</sequence>
<accession>A0A8S5THJ6</accession>
<proteinExistence type="predicted"/>
<name>A0A8S5THJ6_9CAUD</name>
<protein>
    <submittedName>
        <fullName evidence="1">Uncharacterized protein</fullName>
    </submittedName>
</protein>
<dbReference type="EMBL" id="BK032823">
    <property type="protein sequence ID" value="DAF62515.1"/>
    <property type="molecule type" value="Genomic_DNA"/>
</dbReference>
<evidence type="ECO:0000313" key="1">
    <source>
        <dbReference type="EMBL" id="DAF62515.1"/>
    </source>
</evidence>